<evidence type="ECO:0000256" key="12">
    <source>
        <dbReference type="SAM" id="MobiDB-lite"/>
    </source>
</evidence>
<keyword evidence="5" id="KW-0963">Cytoplasm</keyword>
<evidence type="ECO:0000256" key="1">
    <source>
        <dbReference type="ARBA" id="ARBA00004496"/>
    </source>
</evidence>
<evidence type="ECO:0000256" key="7">
    <source>
        <dbReference type="ARBA" id="ARBA00022679"/>
    </source>
</evidence>
<dbReference type="InterPro" id="IPR000682">
    <property type="entry name" value="PCMT"/>
</dbReference>
<evidence type="ECO:0000313" key="14">
    <source>
        <dbReference type="Proteomes" id="UP001183390"/>
    </source>
</evidence>
<feature type="region of interest" description="Disordered" evidence="12">
    <location>
        <begin position="249"/>
        <end position="272"/>
    </location>
</feature>
<evidence type="ECO:0000256" key="10">
    <source>
        <dbReference type="ARBA" id="ARBA00031323"/>
    </source>
</evidence>
<dbReference type="GO" id="GO:0032259">
    <property type="term" value="P:methylation"/>
    <property type="evidence" value="ECO:0007669"/>
    <property type="project" value="UniProtKB-KW"/>
</dbReference>
<evidence type="ECO:0000256" key="3">
    <source>
        <dbReference type="ARBA" id="ARBA00011890"/>
    </source>
</evidence>
<dbReference type="CDD" id="cd02440">
    <property type="entry name" value="AdoMet_MTases"/>
    <property type="match status" value="1"/>
</dbReference>
<dbReference type="Proteomes" id="UP001183390">
    <property type="component" value="Unassembled WGS sequence"/>
</dbReference>
<keyword evidence="14" id="KW-1185">Reference proteome</keyword>
<sequence>MGNTENMDHLSSALSLADDLLTNGVPDRIAGLFGKVPRHLFLPDLLWTEDRRRLDRATEPDEWWDAVYSDQALVTQRDDGRPNGPGVPTSSSSAPTVMARMLMAAVCEPRRHVLEIGTGTGFNAALLSEVVGDDHVTSVEIDPGLAGVARAALREAGYAPGVITGDGEADLPDGAFDRLIATCTFSRIPGAWRRRLVDGGRVVAPWAPDPGLPGGALAVLDAVAPGVLEGRFEGTLSFMWARGQRYVSGPAPDPEATPDRAESRDGDPREPLLEGETTVLLSLLVPQWRMGMHVEPGAVEPYLWVASTGCGSWARLYGDGRVEQSGSRLLVDEFDAALGRWRSWGEPGVERFGLTVDARSGLHRLWHETPERLLWSLPHPPEA</sequence>
<evidence type="ECO:0000256" key="6">
    <source>
        <dbReference type="ARBA" id="ARBA00022603"/>
    </source>
</evidence>
<comment type="subcellular location">
    <subcellularLocation>
        <location evidence="1">Cytoplasm</location>
    </subcellularLocation>
</comment>
<keyword evidence="7" id="KW-0808">Transferase</keyword>
<evidence type="ECO:0000256" key="8">
    <source>
        <dbReference type="ARBA" id="ARBA00022691"/>
    </source>
</evidence>
<dbReference type="RefSeq" id="WP_311510783.1">
    <property type="nucleotide sequence ID" value="NZ_JAVREP010000003.1"/>
</dbReference>
<dbReference type="GO" id="GO:0008168">
    <property type="term" value="F:methyltransferase activity"/>
    <property type="evidence" value="ECO:0007669"/>
    <property type="project" value="UniProtKB-KW"/>
</dbReference>
<comment type="caution">
    <text evidence="13">The sequence shown here is derived from an EMBL/GenBank/DDBJ whole genome shotgun (WGS) entry which is preliminary data.</text>
</comment>
<feature type="compositionally biased region" description="Basic and acidic residues" evidence="12">
    <location>
        <begin position="257"/>
        <end position="272"/>
    </location>
</feature>
<evidence type="ECO:0000256" key="9">
    <source>
        <dbReference type="ARBA" id="ARBA00030757"/>
    </source>
</evidence>
<evidence type="ECO:0000256" key="2">
    <source>
        <dbReference type="ARBA" id="ARBA00005369"/>
    </source>
</evidence>
<reference evidence="14" key="1">
    <citation type="submission" date="2023-07" db="EMBL/GenBank/DDBJ databases">
        <title>30 novel species of actinomycetes from the DSMZ collection.</title>
        <authorList>
            <person name="Nouioui I."/>
        </authorList>
    </citation>
    <scope>NUCLEOTIDE SEQUENCE [LARGE SCALE GENOMIC DNA]</scope>
    <source>
        <strain evidence="14">DSM 44743</strain>
    </source>
</reference>
<evidence type="ECO:0000256" key="5">
    <source>
        <dbReference type="ARBA" id="ARBA00022490"/>
    </source>
</evidence>
<evidence type="ECO:0000256" key="4">
    <source>
        <dbReference type="ARBA" id="ARBA00013346"/>
    </source>
</evidence>
<organism evidence="13 14">
    <name type="scientific">Nocardiopsis lambiniae</name>
    <dbReference type="NCBI Taxonomy" id="3075539"/>
    <lineage>
        <taxon>Bacteria</taxon>
        <taxon>Bacillati</taxon>
        <taxon>Actinomycetota</taxon>
        <taxon>Actinomycetes</taxon>
        <taxon>Streptosporangiales</taxon>
        <taxon>Nocardiopsidaceae</taxon>
        <taxon>Nocardiopsis</taxon>
    </lineage>
</organism>
<keyword evidence="6 13" id="KW-0489">Methyltransferase</keyword>
<dbReference type="Gene3D" id="3.40.50.150">
    <property type="entry name" value="Vaccinia Virus protein VP39"/>
    <property type="match status" value="1"/>
</dbReference>
<gene>
    <name evidence="13" type="ORF">RM479_06380</name>
</gene>
<dbReference type="EMBL" id="JAVREP010000003">
    <property type="protein sequence ID" value="MDT0328036.1"/>
    <property type="molecule type" value="Genomic_DNA"/>
</dbReference>
<dbReference type="InterPro" id="IPR029063">
    <property type="entry name" value="SAM-dependent_MTases_sf"/>
</dbReference>
<dbReference type="PANTHER" id="PTHR11579">
    <property type="entry name" value="PROTEIN-L-ISOASPARTATE O-METHYLTRANSFERASE"/>
    <property type="match status" value="1"/>
</dbReference>
<evidence type="ECO:0000313" key="13">
    <source>
        <dbReference type="EMBL" id="MDT0328036.1"/>
    </source>
</evidence>
<dbReference type="PANTHER" id="PTHR11579:SF0">
    <property type="entry name" value="PROTEIN-L-ISOASPARTATE(D-ASPARTATE) O-METHYLTRANSFERASE"/>
    <property type="match status" value="1"/>
</dbReference>
<name>A0ABU2M5W2_9ACTN</name>
<evidence type="ECO:0000256" key="11">
    <source>
        <dbReference type="ARBA" id="ARBA00031350"/>
    </source>
</evidence>
<protein>
    <recommendedName>
        <fullName evidence="4">Protein-L-isoaspartate O-methyltransferase</fullName>
        <ecNumber evidence="3">2.1.1.77</ecNumber>
    </recommendedName>
    <alternativeName>
        <fullName evidence="11">L-isoaspartyl protein carboxyl methyltransferase</fullName>
    </alternativeName>
    <alternativeName>
        <fullName evidence="9">Protein L-isoaspartyl methyltransferase</fullName>
    </alternativeName>
    <alternativeName>
        <fullName evidence="10">Protein-beta-aspartate methyltransferase</fullName>
    </alternativeName>
</protein>
<dbReference type="SUPFAM" id="SSF53335">
    <property type="entry name" value="S-adenosyl-L-methionine-dependent methyltransferases"/>
    <property type="match status" value="1"/>
</dbReference>
<keyword evidence="8" id="KW-0949">S-adenosyl-L-methionine</keyword>
<proteinExistence type="inferred from homology"/>
<accession>A0ABU2M5W2</accession>
<comment type="similarity">
    <text evidence="2">Belongs to the methyltransferase superfamily. L-isoaspartyl/D-aspartyl protein methyltransferase family.</text>
</comment>
<dbReference type="EC" id="2.1.1.77" evidence="3"/>
<dbReference type="Pfam" id="PF01135">
    <property type="entry name" value="PCMT"/>
    <property type="match status" value="1"/>
</dbReference>